<evidence type="ECO:0000259" key="1">
    <source>
        <dbReference type="Pfam" id="PF00534"/>
    </source>
</evidence>
<name>A0A502FR41_9SPHN</name>
<dbReference type="Proteomes" id="UP000319931">
    <property type="component" value="Unassembled WGS sequence"/>
</dbReference>
<dbReference type="SUPFAM" id="SSF53756">
    <property type="entry name" value="UDP-Glycosyltransferase/glycogen phosphorylase"/>
    <property type="match status" value="1"/>
</dbReference>
<dbReference type="Pfam" id="PF00534">
    <property type="entry name" value="Glycos_transf_1"/>
    <property type="match status" value="1"/>
</dbReference>
<dbReference type="Gene3D" id="3.40.50.2000">
    <property type="entry name" value="Glycogen Phosphorylase B"/>
    <property type="match status" value="1"/>
</dbReference>
<comment type="caution">
    <text evidence="2">The sequence shown here is derived from an EMBL/GenBank/DDBJ whole genome shotgun (WGS) entry which is preliminary data.</text>
</comment>
<evidence type="ECO:0000313" key="2">
    <source>
        <dbReference type="EMBL" id="TPG51616.1"/>
    </source>
</evidence>
<accession>A0A502FR41</accession>
<keyword evidence="3" id="KW-1185">Reference proteome</keyword>
<dbReference type="OrthoDB" id="5291101at2"/>
<keyword evidence="2" id="KW-0808">Transferase</keyword>
<sequence>MRVCFVDHSYHNKTRSTQFVFNALKKISEKVDEFPIFPGVSLADEDALVEELAQSDYDHYVFFQTEDIANRLIDLDLGRFTIIPMYDGAVGRSDAFWQQFLGAQFISFSRTLHEQLTELECNSAYFQYIPPIDPSATERSTINRRDAFFWERRPDSPLNLLLVESLCQQLGVSALHVHLAPDPVEKHIITPPASEPGSSGAAMTYSTSTWFKDHKEYASISGLPLFFFAPRVREGIGMATLEAMSRGQIVVAPDVPTMNEYLSHGVSGILYDIGDPKIETKFSDADLVSISRGAIRKARSVRAEWDHDQDRFESYLSNDGRRWSTPDFSSHFVNKLRRAASARRWG</sequence>
<feature type="domain" description="Glycosyl transferase family 1" evidence="1">
    <location>
        <begin position="227"/>
        <end position="276"/>
    </location>
</feature>
<dbReference type="InterPro" id="IPR001296">
    <property type="entry name" value="Glyco_trans_1"/>
</dbReference>
<protein>
    <submittedName>
        <fullName evidence="2">Glycosyltransferase</fullName>
    </submittedName>
</protein>
<organism evidence="2 3">
    <name type="scientific">Sphingomonas glacialis</name>
    <dbReference type="NCBI Taxonomy" id="658225"/>
    <lineage>
        <taxon>Bacteria</taxon>
        <taxon>Pseudomonadati</taxon>
        <taxon>Pseudomonadota</taxon>
        <taxon>Alphaproteobacteria</taxon>
        <taxon>Sphingomonadales</taxon>
        <taxon>Sphingomonadaceae</taxon>
        <taxon>Sphingomonas</taxon>
    </lineage>
</organism>
<gene>
    <name evidence="2" type="ORF">EAH76_16450</name>
</gene>
<dbReference type="EMBL" id="RCZC01000005">
    <property type="protein sequence ID" value="TPG51616.1"/>
    <property type="molecule type" value="Genomic_DNA"/>
</dbReference>
<dbReference type="GO" id="GO:0016757">
    <property type="term" value="F:glycosyltransferase activity"/>
    <property type="evidence" value="ECO:0007669"/>
    <property type="project" value="InterPro"/>
</dbReference>
<reference evidence="2 3" key="1">
    <citation type="journal article" date="2019" name="Environ. Microbiol.">
        <title>Species interactions and distinct microbial communities in high Arctic permafrost affected cryosols are associated with the CH4 and CO2 gas fluxes.</title>
        <authorList>
            <person name="Altshuler I."/>
            <person name="Hamel J."/>
            <person name="Turney S."/>
            <person name="Magnuson E."/>
            <person name="Levesque R."/>
            <person name="Greer C."/>
            <person name="Whyte L.G."/>
        </authorList>
    </citation>
    <scope>NUCLEOTIDE SEQUENCE [LARGE SCALE GENOMIC DNA]</scope>
    <source>
        <strain evidence="2 3">E6.1</strain>
    </source>
</reference>
<proteinExistence type="predicted"/>
<dbReference type="AlphaFoldDB" id="A0A502FR41"/>
<evidence type="ECO:0000313" key="3">
    <source>
        <dbReference type="Proteomes" id="UP000319931"/>
    </source>
</evidence>